<evidence type="ECO:0000313" key="2">
    <source>
        <dbReference type="Proteomes" id="UP001062846"/>
    </source>
</evidence>
<gene>
    <name evidence="1" type="ORF">RHMOL_Rhmol03G0070500</name>
</gene>
<dbReference type="EMBL" id="CM046390">
    <property type="protein sequence ID" value="KAI8562890.1"/>
    <property type="molecule type" value="Genomic_DNA"/>
</dbReference>
<organism evidence="1 2">
    <name type="scientific">Rhododendron molle</name>
    <name type="common">Chinese azalea</name>
    <name type="synonym">Azalea mollis</name>
    <dbReference type="NCBI Taxonomy" id="49168"/>
    <lineage>
        <taxon>Eukaryota</taxon>
        <taxon>Viridiplantae</taxon>
        <taxon>Streptophyta</taxon>
        <taxon>Embryophyta</taxon>
        <taxon>Tracheophyta</taxon>
        <taxon>Spermatophyta</taxon>
        <taxon>Magnoliopsida</taxon>
        <taxon>eudicotyledons</taxon>
        <taxon>Gunneridae</taxon>
        <taxon>Pentapetalae</taxon>
        <taxon>asterids</taxon>
        <taxon>Ericales</taxon>
        <taxon>Ericaceae</taxon>
        <taxon>Ericoideae</taxon>
        <taxon>Rhodoreae</taxon>
        <taxon>Rhododendron</taxon>
    </lineage>
</organism>
<comment type="caution">
    <text evidence="1">The sequence shown here is derived from an EMBL/GenBank/DDBJ whole genome shotgun (WGS) entry which is preliminary data.</text>
</comment>
<dbReference type="Proteomes" id="UP001062846">
    <property type="component" value="Chromosome 3"/>
</dbReference>
<reference evidence="1" key="1">
    <citation type="submission" date="2022-02" db="EMBL/GenBank/DDBJ databases">
        <title>Plant Genome Project.</title>
        <authorList>
            <person name="Zhang R.-G."/>
        </authorList>
    </citation>
    <scope>NUCLEOTIDE SEQUENCE</scope>
    <source>
        <strain evidence="1">AT1</strain>
    </source>
</reference>
<protein>
    <submittedName>
        <fullName evidence="1">Uncharacterized protein</fullName>
    </submittedName>
</protein>
<accession>A0ACC0PBT7</accession>
<sequence>MELKFSPILDMELKLDKASSTNDGEDDCRDLIETVAPLDECPDHSANEVLASIPKAGRVTRGKGGGKKSKLLQ</sequence>
<evidence type="ECO:0000313" key="1">
    <source>
        <dbReference type="EMBL" id="KAI8562890.1"/>
    </source>
</evidence>
<proteinExistence type="predicted"/>
<keyword evidence="2" id="KW-1185">Reference proteome</keyword>
<name>A0ACC0PBT7_RHOML</name>